<dbReference type="Pfam" id="PF01546">
    <property type="entry name" value="Peptidase_M20"/>
    <property type="match status" value="1"/>
</dbReference>
<organism evidence="4 5">
    <name type="scientific">Photobacterium frigidiphilum</name>
    <dbReference type="NCBI Taxonomy" id="264736"/>
    <lineage>
        <taxon>Bacteria</taxon>
        <taxon>Pseudomonadati</taxon>
        <taxon>Pseudomonadota</taxon>
        <taxon>Gammaproteobacteria</taxon>
        <taxon>Vibrionales</taxon>
        <taxon>Vibrionaceae</taxon>
        <taxon>Photobacterium</taxon>
    </lineage>
</organism>
<comment type="cofactor">
    <cofactor evidence="2">
        <name>Mn(2+)</name>
        <dbReference type="ChEBI" id="CHEBI:29035"/>
    </cofactor>
    <text evidence="2">The Mn(2+) ion enhances activity.</text>
</comment>
<dbReference type="FunFam" id="3.30.70.360:FF:000001">
    <property type="entry name" value="N-acetyldiaminopimelate deacetylase"/>
    <property type="match status" value="1"/>
</dbReference>
<dbReference type="RefSeq" id="WP_107246389.1">
    <property type="nucleotide sequence ID" value="NZ_PYMJ01000057.1"/>
</dbReference>
<dbReference type="AlphaFoldDB" id="A0A2T3J6F7"/>
<comment type="caution">
    <text evidence="4">The sequence shown here is derived from an EMBL/GenBank/DDBJ whole genome shotgun (WGS) entry which is preliminary data.</text>
</comment>
<dbReference type="OrthoDB" id="9777385at2"/>
<dbReference type="GO" id="GO:0050118">
    <property type="term" value="F:N-acetyldiaminopimelate deacetylase activity"/>
    <property type="evidence" value="ECO:0007669"/>
    <property type="project" value="UniProtKB-ARBA"/>
</dbReference>
<dbReference type="GO" id="GO:0019877">
    <property type="term" value="P:diaminopimelate biosynthetic process"/>
    <property type="evidence" value="ECO:0007669"/>
    <property type="project" value="UniProtKB-ARBA"/>
</dbReference>
<gene>
    <name evidence="4" type="ORF">C9J12_28110</name>
</gene>
<keyword evidence="2" id="KW-0464">Manganese</keyword>
<evidence type="ECO:0000259" key="3">
    <source>
        <dbReference type="Pfam" id="PF07687"/>
    </source>
</evidence>
<name>A0A2T3J6F7_9GAMM</name>
<keyword evidence="1 4" id="KW-0378">Hydrolase</keyword>
<dbReference type="Pfam" id="PF07687">
    <property type="entry name" value="M20_dimer"/>
    <property type="match status" value="1"/>
</dbReference>
<dbReference type="InterPro" id="IPR002933">
    <property type="entry name" value="Peptidase_M20"/>
</dbReference>
<feature type="binding site" evidence="2">
    <location>
        <position position="102"/>
    </location>
    <ligand>
        <name>Mn(2+)</name>
        <dbReference type="ChEBI" id="CHEBI:29035"/>
        <label>2</label>
    </ligand>
</feature>
<dbReference type="PIRSF" id="PIRSF005962">
    <property type="entry name" value="Pept_M20D_amidohydro"/>
    <property type="match status" value="1"/>
</dbReference>
<dbReference type="GO" id="GO:0046872">
    <property type="term" value="F:metal ion binding"/>
    <property type="evidence" value="ECO:0007669"/>
    <property type="project" value="UniProtKB-KW"/>
</dbReference>
<evidence type="ECO:0000313" key="5">
    <source>
        <dbReference type="Proteomes" id="UP000240987"/>
    </source>
</evidence>
<evidence type="ECO:0000313" key="4">
    <source>
        <dbReference type="EMBL" id="PSU43447.1"/>
    </source>
</evidence>
<dbReference type="PANTHER" id="PTHR11014:SF63">
    <property type="entry name" value="METALLOPEPTIDASE, PUTATIVE (AFU_ORTHOLOGUE AFUA_6G09600)-RELATED"/>
    <property type="match status" value="1"/>
</dbReference>
<feature type="binding site" evidence="2">
    <location>
        <position position="137"/>
    </location>
    <ligand>
        <name>Mn(2+)</name>
        <dbReference type="ChEBI" id="CHEBI:29035"/>
        <label>2</label>
    </ligand>
</feature>
<feature type="domain" description="Peptidase M20 dimerisation" evidence="3">
    <location>
        <begin position="187"/>
        <end position="281"/>
    </location>
</feature>
<dbReference type="InterPro" id="IPR036264">
    <property type="entry name" value="Bact_exopeptidase_dim_dom"/>
</dbReference>
<dbReference type="Gene3D" id="3.40.630.10">
    <property type="entry name" value="Zn peptidases"/>
    <property type="match status" value="1"/>
</dbReference>
<feature type="binding site" evidence="2">
    <location>
        <position position="361"/>
    </location>
    <ligand>
        <name>Mn(2+)</name>
        <dbReference type="ChEBI" id="CHEBI:29035"/>
        <label>2</label>
    </ligand>
</feature>
<proteinExistence type="predicted"/>
<reference evidence="4 5" key="1">
    <citation type="submission" date="2018-01" db="EMBL/GenBank/DDBJ databases">
        <title>Whole genome sequencing of Histamine producing bacteria.</title>
        <authorList>
            <person name="Butler K."/>
        </authorList>
    </citation>
    <scope>NUCLEOTIDE SEQUENCE [LARGE SCALE GENOMIC DNA]</scope>
    <source>
        <strain evidence="4 5">JCM 12947</strain>
    </source>
</reference>
<accession>A0A2T3J6F7</accession>
<dbReference type="Gene3D" id="3.30.70.360">
    <property type="match status" value="1"/>
</dbReference>
<protein>
    <submittedName>
        <fullName evidence="4">Amidohydrolase</fullName>
    </submittedName>
</protein>
<dbReference type="PANTHER" id="PTHR11014">
    <property type="entry name" value="PEPTIDASE M20 FAMILY MEMBER"/>
    <property type="match status" value="1"/>
</dbReference>
<evidence type="ECO:0000256" key="2">
    <source>
        <dbReference type="PIRSR" id="PIRSR005962-1"/>
    </source>
</evidence>
<dbReference type="SUPFAM" id="SSF53187">
    <property type="entry name" value="Zn-dependent exopeptidases"/>
    <property type="match status" value="1"/>
</dbReference>
<dbReference type="NCBIfam" id="TIGR01891">
    <property type="entry name" value="amidohydrolases"/>
    <property type="match status" value="1"/>
</dbReference>
<feature type="binding site" evidence="2">
    <location>
        <position position="104"/>
    </location>
    <ligand>
        <name>Mn(2+)</name>
        <dbReference type="ChEBI" id="CHEBI:29035"/>
        <label>2</label>
    </ligand>
</feature>
<dbReference type="SUPFAM" id="SSF55031">
    <property type="entry name" value="Bacterial exopeptidase dimerisation domain"/>
    <property type="match status" value="1"/>
</dbReference>
<sequence>MFINKSEVITISKDMIDYRQQFHSYPEVGFKEIETANTIQSFLRELNISFKIGYATTGIVATINGVNPGREICLRCDMDALHIDEKTNLPYASKNAGVMHACGHDGHMAMMLGVARYLSKHNDFSGKVHLLFQPAEESYGGAKYVINNGFFQDFPKIEAIYGLHNWPKVPLCTLASATGALMACSDTWEIKVTGSGGHGAMPHEVTDPMLATSNIIMNLQSIVSRNIHCARAGVVSVGYMNAGKFESPNIIPAEVQLRGTARAYEPEVRDLIERRIGEIAASSAQVHGCDVEYNYIRRYPAVYNPTSQFDVISQAAKNTVGEERFNGAVTPVGGAEDFSFYLEQIPGAFMFIGNGDSDALHTPGYDFNNELIPVGIEYFLNVVKVELG</sequence>
<dbReference type="InterPro" id="IPR017439">
    <property type="entry name" value="Amidohydrolase"/>
</dbReference>
<dbReference type="EMBL" id="PYMJ01000057">
    <property type="protein sequence ID" value="PSU43447.1"/>
    <property type="molecule type" value="Genomic_DNA"/>
</dbReference>
<feature type="binding site" evidence="2">
    <location>
        <position position="164"/>
    </location>
    <ligand>
        <name>Mn(2+)</name>
        <dbReference type="ChEBI" id="CHEBI:29035"/>
        <label>2</label>
    </ligand>
</feature>
<keyword evidence="2" id="KW-0479">Metal-binding</keyword>
<dbReference type="Proteomes" id="UP000240987">
    <property type="component" value="Unassembled WGS sequence"/>
</dbReference>
<keyword evidence="5" id="KW-1185">Reference proteome</keyword>
<dbReference type="InterPro" id="IPR011650">
    <property type="entry name" value="Peptidase_M20_dimer"/>
</dbReference>
<evidence type="ECO:0000256" key="1">
    <source>
        <dbReference type="ARBA" id="ARBA00022801"/>
    </source>
</evidence>